<sequence>MHWTQVFSRNAIENSGSTARDFCMLERNMLAHIKLALLLSVLSSSLILQARLVPTTDEGGYVQEYGMPLAIIQFIAALLAIAAGVWEFHVGCRDLMRMRAFLVAPKPHFAIMTVVMAIVFTTCIILLDKAET</sequence>
<dbReference type="InterPro" id="IPR052053">
    <property type="entry name" value="IM_YidH-like"/>
</dbReference>
<feature type="transmembrane region" description="Helical" evidence="1">
    <location>
        <begin position="35"/>
        <end position="53"/>
    </location>
</feature>
<evidence type="ECO:0008006" key="4">
    <source>
        <dbReference type="Google" id="ProtNLM"/>
    </source>
</evidence>
<keyword evidence="1" id="KW-0812">Transmembrane</keyword>
<dbReference type="OMA" id="CMLERNF"/>
<dbReference type="Proteomes" id="UP000219338">
    <property type="component" value="Unassembled WGS sequence"/>
</dbReference>
<name>A0A284R585_ARMOS</name>
<keyword evidence="1" id="KW-0472">Membrane</keyword>
<evidence type="ECO:0000313" key="3">
    <source>
        <dbReference type="Proteomes" id="UP000219338"/>
    </source>
</evidence>
<keyword evidence="3" id="KW-1185">Reference proteome</keyword>
<evidence type="ECO:0000256" key="1">
    <source>
        <dbReference type="SAM" id="Phobius"/>
    </source>
</evidence>
<reference evidence="3" key="1">
    <citation type="journal article" date="2017" name="Nat. Ecol. Evol.">
        <title>Genome expansion and lineage-specific genetic innovations in the forest pathogenic fungi Armillaria.</title>
        <authorList>
            <person name="Sipos G."/>
            <person name="Prasanna A.N."/>
            <person name="Walter M.C."/>
            <person name="O'Connor E."/>
            <person name="Balint B."/>
            <person name="Krizsan K."/>
            <person name="Kiss B."/>
            <person name="Hess J."/>
            <person name="Varga T."/>
            <person name="Slot J."/>
            <person name="Riley R."/>
            <person name="Boka B."/>
            <person name="Rigling D."/>
            <person name="Barry K."/>
            <person name="Lee J."/>
            <person name="Mihaltcheva S."/>
            <person name="LaButti K."/>
            <person name="Lipzen A."/>
            <person name="Waldron R."/>
            <person name="Moloney N.M."/>
            <person name="Sperisen C."/>
            <person name="Kredics L."/>
            <person name="Vagvoelgyi C."/>
            <person name="Patrignani A."/>
            <person name="Fitzpatrick D."/>
            <person name="Nagy I."/>
            <person name="Doyle S."/>
            <person name="Anderson J.B."/>
            <person name="Grigoriev I.V."/>
            <person name="Gueldener U."/>
            <person name="Muensterkoetter M."/>
            <person name="Nagy L.G."/>
        </authorList>
    </citation>
    <scope>NUCLEOTIDE SEQUENCE [LARGE SCALE GENOMIC DNA]</scope>
    <source>
        <strain evidence="3">C18/9</strain>
    </source>
</reference>
<keyword evidence="1" id="KW-1133">Transmembrane helix</keyword>
<dbReference type="PANTHER" id="PTHR34187">
    <property type="entry name" value="FGR18P"/>
    <property type="match status" value="1"/>
</dbReference>
<dbReference type="EMBL" id="FUEG01000004">
    <property type="protein sequence ID" value="SJL03876.1"/>
    <property type="molecule type" value="Genomic_DNA"/>
</dbReference>
<proteinExistence type="predicted"/>
<dbReference type="AlphaFoldDB" id="A0A284R585"/>
<accession>A0A284R585</accession>
<gene>
    <name evidence="2" type="ORF">ARMOST_07233</name>
</gene>
<organism evidence="2 3">
    <name type="scientific">Armillaria ostoyae</name>
    <name type="common">Armillaria root rot fungus</name>
    <dbReference type="NCBI Taxonomy" id="47428"/>
    <lineage>
        <taxon>Eukaryota</taxon>
        <taxon>Fungi</taxon>
        <taxon>Dikarya</taxon>
        <taxon>Basidiomycota</taxon>
        <taxon>Agaricomycotina</taxon>
        <taxon>Agaricomycetes</taxon>
        <taxon>Agaricomycetidae</taxon>
        <taxon>Agaricales</taxon>
        <taxon>Marasmiineae</taxon>
        <taxon>Physalacriaceae</taxon>
        <taxon>Armillaria</taxon>
    </lineage>
</organism>
<protein>
    <recommendedName>
        <fullName evidence="4">DUF202 domain-containing protein</fullName>
    </recommendedName>
</protein>
<dbReference type="PANTHER" id="PTHR34187:SF2">
    <property type="entry name" value="DUF202 DOMAIN-CONTAINING PROTEIN"/>
    <property type="match status" value="1"/>
</dbReference>
<feature type="transmembrane region" description="Helical" evidence="1">
    <location>
        <begin position="65"/>
        <end position="88"/>
    </location>
</feature>
<feature type="transmembrane region" description="Helical" evidence="1">
    <location>
        <begin position="109"/>
        <end position="127"/>
    </location>
</feature>
<evidence type="ECO:0000313" key="2">
    <source>
        <dbReference type="EMBL" id="SJL03876.1"/>
    </source>
</evidence>
<dbReference type="OrthoDB" id="5525680at2759"/>